<organism evidence="2 3">
    <name type="scientific">Nocardioides cremeus</name>
    <dbReference type="NCBI Taxonomy" id="3058044"/>
    <lineage>
        <taxon>Bacteria</taxon>
        <taxon>Bacillati</taxon>
        <taxon>Actinomycetota</taxon>
        <taxon>Actinomycetes</taxon>
        <taxon>Propionibacteriales</taxon>
        <taxon>Nocardioidaceae</taxon>
        <taxon>Nocardioides</taxon>
    </lineage>
</organism>
<feature type="signal peptide" evidence="1">
    <location>
        <begin position="1"/>
        <end position="20"/>
    </location>
</feature>
<gene>
    <name evidence="2" type="ORF">QWJ41_20480</name>
</gene>
<name>A0ABT8TVX8_9ACTN</name>
<accession>A0ABT8TVX8</accession>
<protein>
    <recommendedName>
        <fullName evidence="4">Lipoprotein</fullName>
    </recommendedName>
</protein>
<dbReference type="RefSeq" id="WP_302710320.1">
    <property type="nucleotide sequence ID" value="NZ_JAULSC010000045.1"/>
</dbReference>
<dbReference type="EMBL" id="JAULSC010000045">
    <property type="protein sequence ID" value="MDO3398109.1"/>
    <property type="molecule type" value="Genomic_DNA"/>
</dbReference>
<keyword evidence="3" id="KW-1185">Reference proteome</keyword>
<sequence length="175" mass="18591">MRPVQALLAALALLALPGCGVDDEDAMSDLDQLSEQLLATGGEVVEALEGAGLEVESAAGQGDYCQSEPAPGLTFVVGGRVAETAPYADQLAVALEAVQEEGWEVVDEGEYARGDEPPMPYARLTRDDFHLSLDDTVREGSDALVFSLDRDDDCIRVSDGSVQLPKDLEEVPLVE</sequence>
<keyword evidence="1" id="KW-0732">Signal</keyword>
<reference evidence="2" key="1">
    <citation type="submission" date="2023-06" db="EMBL/GenBank/DDBJ databases">
        <title>Genome sequence of Nocardioides sp. SOB44.</title>
        <authorList>
            <person name="Zhang G."/>
        </authorList>
    </citation>
    <scope>NUCLEOTIDE SEQUENCE</scope>
    <source>
        <strain evidence="2">SOB44</strain>
    </source>
</reference>
<proteinExistence type="predicted"/>
<feature type="chain" id="PRO_5046194581" description="Lipoprotein" evidence="1">
    <location>
        <begin position="21"/>
        <end position="175"/>
    </location>
</feature>
<evidence type="ECO:0008006" key="4">
    <source>
        <dbReference type="Google" id="ProtNLM"/>
    </source>
</evidence>
<evidence type="ECO:0000256" key="1">
    <source>
        <dbReference type="SAM" id="SignalP"/>
    </source>
</evidence>
<evidence type="ECO:0000313" key="2">
    <source>
        <dbReference type="EMBL" id="MDO3398109.1"/>
    </source>
</evidence>
<dbReference type="Proteomes" id="UP001168363">
    <property type="component" value="Unassembled WGS sequence"/>
</dbReference>
<comment type="caution">
    <text evidence="2">The sequence shown here is derived from an EMBL/GenBank/DDBJ whole genome shotgun (WGS) entry which is preliminary data.</text>
</comment>
<evidence type="ECO:0000313" key="3">
    <source>
        <dbReference type="Proteomes" id="UP001168363"/>
    </source>
</evidence>